<dbReference type="PANTHER" id="PTHR46844">
    <property type="entry name" value="SLR5058 PROTEIN"/>
    <property type="match status" value="1"/>
</dbReference>
<reference evidence="3" key="1">
    <citation type="journal article" date="2019" name="Int. J. Syst. Evol. Microbiol.">
        <title>The Global Catalogue of Microorganisms (GCM) 10K type strain sequencing project: providing services to taxonomists for standard genome sequencing and annotation.</title>
        <authorList>
            <consortium name="The Broad Institute Genomics Platform"/>
            <consortium name="The Broad Institute Genome Sequencing Center for Infectious Disease"/>
            <person name="Wu L."/>
            <person name="Ma J."/>
        </authorList>
    </citation>
    <scope>NUCLEOTIDE SEQUENCE [LARGE SCALE GENOMIC DNA]</scope>
    <source>
        <strain evidence="3">KCTC 42248</strain>
    </source>
</reference>
<dbReference type="Pfam" id="PF05729">
    <property type="entry name" value="NACHT"/>
    <property type="match status" value="1"/>
</dbReference>
<dbReference type="PANTHER" id="PTHR46844:SF1">
    <property type="entry name" value="SLR5058 PROTEIN"/>
    <property type="match status" value="1"/>
</dbReference>
<dbReference type="InterPro" id="IPR027417">
    <property type="entry name" value="P-loop_NTPase"/>
</dbReference>
<dbReference type="InterPro" id="IPR007111">
    <property type="entry name" value="NACHT_NTPase"/>
</dbReference>
<evidence type="ECO:0000313" key="2">
    <source>
        <dbReference type="EMBL" id="MFD2599020.1"/>
    </source>
</evidence>
<comment type="caution">
    <text evidence="2">The sequence shown here is derived from an EMBL/GenBank/DDBJ whole genome shotgun (WGS) entry which is preliminary data.</text>
</comment>
<name>A0ABW5NJA4_9SPHI</name>
<sequence>MMSGELAMLNIGKWILTKILDKGFDSIVGKISNNDEINIAFNKAFKKTADEIQSKHPDVLGNSLYVFFKKDEIYNELFKMLFKSSRVNISIIEKHFDTSSLPKNLILDFINSLRTELLKYRIFDEILSDNQLFFIFQGLDANIQVIAENSLISVETLSAIYDTIQTRIGQRFDYEKFKRIYSENAINNLSQISFIGLGIDISIKKNRKKLNDVFVEPLFELSDRGNPDLYQLQNIFSDSITFDDIFAAGKKIVILGNPGSGKSMVLKSIVCDILQRKEARFKGNLVDYLPFRIELRNYLSYKKKNHVNICKYLLSLLETDYQVTNLTEEILSTILSSKNCIMLFDGLDEIFDISDKIAIKNDIENFHNNFDNIFSITTSRIIGYEDASLNEDFQVIQIKHFNIDKIQEYVKKWYDKEEEVADIREREVNGFLSKMHEIDGELTSNPLLLSLIVIIYRNILKLPESKLEIYQSCTKTLVDKWDASKDLVINLDERLLKEKEKLFADLAHWQYDQLSSKETAITFVKARQTVAKTIRRLNIADEDTSESLAEEFMEYAQKRSLYFDNTFTHKTFLEYYTAYWIYSNIEKKHNVDERNRIISKYIGNSFWFIVLELLLNLIDKDQADTDIIDDIYKIQIRDNPAGIPFLINMSLQLKNISDISIRDCIITGVDQLFCKKIRENMYRSRVDNNLFSSLSKAIRYSTKAKAFFDKHITEMERIYSQNMSELIKVYALKIELNNVDFNKGMDFFKFENPATYREATLSNAYLYLLDKSISMEYPQYIVDTLDEFIRLFGIQKIFEELISFYDDYHFGSYFSGFMHSVFSSPINKMEQMIIILNNLGITNSDIIDNINRSLHGYFISESQKKSLLKAFEATENLEICEMIYLAILKETFDIKIPLENLSEAKKQMITRIEQQNIEKSITL</sequence>
<feature type="domain" description="NACHT" evidence="1">
    <location>
        <begin position="250"/>
        <end position="350"/>
    </location>
</feature>
<dbReference type="Proteomes" id="UP001597393">
    <property type="component" value="Unassembled WGS sequence"/>
</dbReference>
<evidence type="ECO:0000313" key="3">
    <source>
        <dbReference type="Proteomes" id="UP001597393"/>
    </source>
</evidence>
<dbReference type="EMBL" id="JBHUMA010000006">
    <property type="protein sequence ID" value="MFD2599020.1"/>
    <property type="molecule type" value="Genomic_DNA"/>
</dbReference>
<gene>
    <name evidence="2" type="ORF">ACFSQ3_08645</name>
</gene>
<keyword evidence="3" id="KW-1185">Reference proteome</keyword>
<accession>A0ABW5NJA4</accession>
<dbReference type="Gene3D" id="3.40.50.300">
    <property type="entry name" value="P-loop containing nucleotide triphosphate hydrolases"/>
    <property type="match status" value="1"/>
</dbReference>
<dbReference type="SUPFAM" id="SSF52540">
    <property type="entry name" value="P-loop containing nucleoside triphosphate hydrolases"/>
    <property type="match status" value="1"/>
</dbReference>
<protein>
    <submittedName>
        <fullName evidence="2">NACHT domain-containing protein</fullName>
    </submittedName>
</protein>
<dbReference type="PROSITE" id="PS50837">
    <property type="entry name" value="NACHT"/>
    <property type="match status" value="1"/>
</dbReference>
<evidence type="ECO:0000259" key="1">
    <source>
        <dbReference type="PROSITE" id="PS50837"/>
    </source>
</evidence>
<proteinExistence type="predicted"/>
<organism evidence="2 3">
    <name type="scientific">Sphingobacterium corticis</name>
    <dbReference type="NCBI Taxonomy" id="1812823"/>
    <lineage>
        <taxon>Bacteria</taxon>
        <taxon>Pseudomonadati</taxon>
        <taxon>Bacteroidota</taxon>
        <taxon>Sphingobacteriia</taxon>
        <taxon>Sphingobacteriales</taxon>
        <taxon>Sphingobacteriaceae</taxon>
        <taxon>Sphingobacterium</taxon>
    </lineage>
</organism>